<dbReference type="InterPro" id="IPR035445">
    <property type="entry name" value="GYF-like_dom_sf"/>
</dbReference>
<feature type="compositionally biased region" description="Basic and acidic residues" evidence="1">
    <location>
        <begin position="842"/>
        <end position="867"/>
    </location>
</feature>
<sequence length="1163" mass="123826">MSTTTMHFGPEWMRPKHQVSKPSPPSPPPTTAAPVSNASTYSALVTPAQPAAPERRDEAHPFRYSKEEMLRIYKEGGGRGGLGLEVEKWEGVVREMETEPIGLREMGEAEKKLFSSPLNSDLRRRQSNDYLHLNTQNLERPRLNHANSASATGSPLRERFSNLMTRRRDSTDQAPTLTPRKLSLTGQAPLLSPRDTALPSPRGRVGFDGILNGGDSWTARRRASEGLVKGAGASRDGGGEDGRNPDIKEEDEENNGGGGEIKTSAQTQSDPAEAAKTNGTILQHPENIETGIAQLSVEPTSQQSMSSSPASNPAALGPPPGITDLASVEWSYLDPQGQVQGPFRADVMQKWHDDGYFTPDLLMKRTNLDNDWTPVGELMHRAGGGKLFLTPPAPSLPPGLIRRTDSPQHAYPLPPEQSFNGPFQPAPMRSLRSTTLDTYFGTGSNPSDSPASSFGARFSNGSPDPSAFGGRANQYAAGEIGDRFGGFPLNDSPARRSTFGDGFVDSRTQGFGNSYNVNGAYTTNASPWPTSNLNMGAAFETMNNGRGSAEFQAGYSPHLGSGSGSVNAPYTDALGNNAYRDYGGFSAGGQHTLAQTFNNRNVGGMPFSDTNQQQYSASSFPAQQQFTSIPETFDQQAARAPAQTALNVQEAVISSPWGVVEHSVPKPPGPFDAVHPTSANTVPNHTPTPPQPSAWGTPSQLYKQNIPISDIVSPQTSIDSVKEEIESNIVATGQLAGTSAEMPFVIEPKTEVETFVNKNISPLEPVPEPILPVAVPVPAPVTTTKSKEKSQQSALATAPPPEIPAVPVPVSPSSPQPPVMTPSKAPWAKDEDSKKTATSLREIQDAEAKKVEARKAAEREREKERAARAAVAAAAAEDVQPFTASWGLPTSQAGKVSAAPQPKETVAPVAATPATPPVWTQAAKPAATKKTMKEIQEEEERRKKTAIKETAANMASRRGYAESTTKPTPAPQGNAWTTVGPSGKALAASTPTRPQPTPSSPAVSTSSVPRTNGTTVSRPAANVSSVTKPSPAPPKVDDFPIAPSPEFLRWLNDNLKGLNNTVSFEEILSMLLSFPLDPDASTVEIISDLIYANSTTLDGRRFASEFVTRRKADATTRSKAGAGVGTGKPVSIADVVKAQPKPQAQSEWGGFKVVNKKKKGGRS</sequence>
<dbReference type="Gene3D" id="3.30.1490.40">
    <property type="match status" value="1"/>
</dbReference>
<feature type="compositionally biased region" description="Basic and acidic residues" evidence="1">
    <location>
        <begin position="931"/>
        <end position="942"/>
    </location>
</feature>
<feature type="region of interest" description="Disordered" evidence="1">
    <location>
        <begin position="443"/>
        <end position="467"/>
    </location>
</feature>
<evidence type="ECO:0000313" key="3">
    <source>
        <dbReference type="EMBL" id="KAK7468608.1"/>
    </source>
</evidence>
<organism evidence="3 4">
    <name type="scientific">Marasmiellus scandens</name>
    <dbReference type="NCBI Taxonomy" id="2682957"/>
    <lineage>
        <taxon>Eukaryota</taxon>
        <taxon>Fungi</taxon>
        <taxon>Dikarya</taxon>
        <taxon>Basidiomycota</taxon>
        <taxon>Agaricomycotina</taxon>
        <taxon>Agaricomycetes</taxon>
        <taxon>Agaricomycetidae</taxon>
        <taxon>Agaricales</taxon>
        <taxon>Marasmiineae</taxon>
        <taxon>Omphalotaceae</taxon>
        <taxon>Marasmiellus</taxon>
    </lineage>
</organism>
<protein>
    <submittedName>
        <fullName evidence="3">Kinesin-like protein</fullName>
    </submittedName>
</protein>
<dbReference type="SMART" id="SM00444">
    <property type="entry name" value="GYF"/>
    <property type="match status" value="1"/>
</dbReference>
<dbReference type="InterPro" id="IPR003169">
    <property type="entry name" value="GYF"/>
</dbReference>
<gene>
    <name evidence="3" type="primary">SMY2</name>
    <name evidence="3" type="ORF">VKT23_003112</name>
</gene>
<feature type="region of interest" description="Disordered" evidence="1">
    <location>
        <begin position="1141"/>
        <end position="1163"/>
    </location>
</feature>
<feature type="region of interest" description="Disordered" evidence="1">
    <location>
        <begin position="782"/>
        <end position="869"/>
    </location>
</feature>
<feature type="compositionally biased region" description="Pro residues" evidence="1">
    <location>
        <begin position="798"/>
        <end position="820"/>
    </location>
</feature>
<reference evidence="3 4" key="1">
    <citation type="submission" date="2024-01" db="EMBL/GenBank/DDBJ databases">
        <title>A draft genome for the cacao thread blight pathogen Marasmiellus scandens.</title>
        <authorList>
            <person name="Baruah I.K."/>
            <person name="Leung J."/>
            <person name="Bukari Y."/>
            <person name="Amoako-Attah I."/>
            <person name="Meinhardt L.W."/>
            <person name="Bailey B.A."/>
            <person name="Cohen S.P."/>
        </authorList>
    </citation>
    <scope>NUCLEOTIDE SEQUENCE [LARGE SCALE GENOMIC DNA]</scope>
    <source>
        <strain evidence="3 4">GH-19</strain>
    </source>
</reference>
<comment type="caution">
    <text evidence="3">The sequence shown here is derived from an EMBL/GenBank/DDBJ whole genome shotgun (WGS) entry which is preliminary data.</text>
</comment>
<dbReference type="Pfam" id="PF02213">
    <property type="entry name" value="GYF"/>
    <property type="match status" value="1"/>
</dbReference>
<dbReference type="SUPFAM" id="SSF55277">
    <property type="entry name" value="GYF domain"/>
    <property type="match status" value="1"/>
</dbReference>
<feature type="compositionally biased region" description="Basic and acidic residues" evidence="1">
    <location>
        <begin position="53"/>
        <end position="64"/>
    </location>
</feature>
<dbReference type="CDD" id="cd00072">
    <property type="entry name" value="GYF"/>
    <property type="match status" value="1"/>
</dbReference>
<feature type="compositionally biased region" description="Pro residues" evidence="1">
    <location>
        <begin position="22"/>
        <end position="31"/>
    </location>
</feature>
<feature type="compositionally biased region" description="Basic and acidic residues" evidence="1">
    <location>
        <begin position="156"/>
        <end position="171"/>
    </location>
</feature>
<evidence type="ECO:0000259" key="2">
    <source>
        <dbReference type="PROSITE" id="PS50829"/>
    </source>
</evidence>
<evidence type="ECO:0000313" key="4">
    <source>
        <dbReference type="Proteomes" id="UP001498398"/>
    </source>
</evidence>
<proteinExistence type="predicted"/>
<dbReference type="PROSITE" id="PS50829">
    <property type="entry name" value="GYF"/>
    <property type="match status" value="1"/>
</dbReference>
<feature type="compositionally biased region" description="Low complexity" evidence="1">
    <location>
        <begin position="1000"/>
        <end position="1009"/>
    </location>
</feature>
<feature type="region of interest" description="Disordered" evidence="1">
    <location>
        <begin position="1"/>
        <end position="64"/>
    </location>
</feature>
<evidence type="ECO:0000256" key="1">
    <source>
        <dbReference type="SAM" id="MobiDB-lite"/>
    </source>
</evidence>
<feature type="compositionally biased region" description="Polar residues" evidence="1">
    <location>
        <begin position="1010"/>
        <end position="1028"/>
    </location>
</feature>
<accession>A0ABR1JXZ3</accession>
<dbReference type="EMBL" id="JBANRG010000003">
    <property type="protein sequence ID" value="KAK7468608.1"/>
    <property type="molecule type" value="Genomic_DNA"/>
</dbReference>
<dbReference type="Proteomes" id="UP001498398">
    <property type="component" value="Unassembled WGS sequence"/>
</dbReference>
<feature type="region of interest" description="Disordered" evidence="1">
    <location>
        <begin position="135"/>
        <end position="276"/>
    </location>
</feature>
<dbReference type="PANTHER" id="PTHR14445:SF36">
    <property type="entry name" value="FI03272P-RELATED"/>
    <property type="match status" value="1"/>
</dbReference>
<name>A0ABR1JXZ3_9AGAR</name>
<feature type="compositionally biased region" description="Low complexity" evidence="1">
    <location>
        <begin position="905"/>
        <end position="929"/>
    </location>
</feature>
<feature type="compositionally biased region" description="Basic and acidic residues" evidence="1">
    <location>
        <begin position="237"/>
        <end position="247"/>
    </location>
</feature>
<feature type="compositionally biased region" description="Polar residues" evidence="1">
    <location>
        <begin position="443"/>
        <end position="452"/>
    </location>
</feature>
<feature type="domain" description="GYF" evidence="2">
    <location>
        <begin position="327"/>
        <end position="383"/>
    </location>
</feature>
<feature type="compositionally biased region" description="Low complexity" evidence="1">
    <location>
        <begin position="299"/>
        <end position="315"/>
    </location>
</feature>
<feature type="region of interest" description="Disordered" evidence="1">
    <location>
        <begin position="298"/>
        <end position="319"/>
    </location>
</feature>
<keyword evidence="4" id="KW-1185">Reference proteome</keyword>
<feature type="region of interest" description="Disordered" evidence="1">
    <location>
        <begin position="892"/>
        <end position="1036"/>
    </location>
</feature>
<dbReference type="PANTHER" id="PTHR14445">
    <property type="entry name" value="GRB10 INTERACTING GYF PROTEIN"/>
    <property type="match status" value="1"/>
</dbReference>
<dbReference type="InterPro" id="IPR051640">
    <property type="entry name" value="GRB10-interact_GYF"/>
</dbReference>
<feature type="compositionally biased region" description="Basic residues" evidence="1">
    <location>
        <begin position="1154"/>
        <end position="1163"/>
    </location>
</feature>